<dbReference type="Gene3D" id="3.40.1190.10">
    <property type="entry name" value="Mur-like, catalytic domain"/>
    <property type="match status" value="1"/>
</dbReference>
<comment type="caution">
    <text evidence="1">The sequence shown here is derived from an EMBL/GenBank/DDBJ whole genome shotgun (WGS) entry which is preliminary data.</text>
</comment>
<proteinExistence type="predicted"/>
<reference evidence="1" key="2">
    <citation type="journal article" date="2021" name="PeerJ">
        <title>Extensive microbial diversity within the chicken gut microbiome revealed by metagenomics and culture.</title>
        <authorList>
            <person name="Gilroy R."/>
            <person name="Ravi A."/>
            <person name="Getino M."/>
            <person name="Pursley I."/>
            <person name="Horton D.L."/>
            <person name="Alikhan N.F."/>
            <person name="Baker D."/>
            <person name="Gharbi K."/>
            <person name="Hall N."/>
            <person name="Watson M."/>
            <person name="Adriaenssens E.M."/>
            <person name="Foster-Nyarko E."/>
            <person name="Jarju S."/>
            <person name="Secka A."/>
            <person name="Antonio M."/>
            <person name="Oren A."/>
            <person name="Chaudhuri R.R."/>
            <person name="La Ragione R."/>
            <person name="Hildebrand F."/>
            <person name="Pallen M.J."/>
        </authorList>
    </citation>
    <scope>NUCLEOTIDE SEQUENCE</scope>
    <source>
        <strain evidence="1">ChiGjej2B2-12916</strain>
    </source>
</reference>
<reference evidence="1" key="1">
    <citation type="submission" date="2020-10" db="EMBL/GenBank/DDBJ databases">
        <authorList>
            <person name="Gilroy R."/>
        </authorList>
    </citation>
    <scope>NUCLEOTIDE SEQUENCE</scope>
    <source>
        <strain evidence="1">ChiGjej2B2-12916</strain>
    </source>
</reference>
<evidence type="ECO:0000313" key="2">
    <source>
        <dbReference type="Proteomes" id="UP000886879"/>
    </source>
</evidence>
<gene>
    <name evidence="1" type="ORF">IAD31_02385</name>
</gene>
<protein>
    <submittedName>
        <fullName evidence="1">Uncharacterized protein</fullName>
    </submittedName>
</protein>
<organism evidence="1 2">
    <name type="scientific">Candidatus Enterenecus faecium</name>
    <dbReference type="NCBI Taxonomy" id="2840780"/>
    <lineage>
        <taxon>Bacteria</taxon>
        <taxon>Bacillati</taxon>
        <taxon>Bacillota</taxon>
        <taxon>Clostridia</taxon>
        <taxon>Eubacteriales</taxon>
        <taxon>Candidatus Enterenecus</taxon>
    </lineage>
</organism>
<dbReference type="SUPFAM" id="SSF53623">
    <property type="entry name" value="MurD-like peptide ligases, catalytic domain"/>
    <property type="match status" value="1"/>
</dbReference>
<dbReference type="AlphaFoldDB" id="A0A9D0YRI9"/>
<dbReference type="GO" id="GO:0005524">
    <property type="term" value="F:ATP binding"/>
    <property type="evidence" value="ECO:0007669"/>
    <property type="project" value="InterPro"/>
</dbReference>
<dbReference type="Proteomes" id="UP000886879">
    <property type="component" value="Unassembled WGS sequence"/>
</dbReference>
<dbReference type="InterPro" id="IPR036565">
    <property type="entry name" value="Mur-like_cat_sf"/>
</dbReference>
<accession>A0A9D0YRI9</accession>
<name>A0A9D0YRI9_9FIRM</name>
<evidence type="ECO:0000313" key="1">
    <source>
        <dbReference type="EMBL" id="HIQ60429.1"/>
    </source>
</evidence>
<dbReference type="EMBL" id="DVFO01000021">
    <property type="protein sequence ID" value="HIQ60429.1"/>
    <property type="molecule type" value="Genomic_DNA"/>
</dbReference>
<sequence length="185" mass="20098">MSAVLSTTPIKNSQIDDPIAVVGRGNTATAHLLRRLTGAPVVELTPYEAAMAGDDTSRYQAVVVENFEPRDRRTLSPCAVARWELSRRAGVTVVALDDGEGRRTARAMRGRVFAYSDGRPQADLTAKNVCLRRQRVEFEALTRDDLLRVRVPRGQGGLYESLAALAAAVALGVPLEQAAQRLNQS</sequence>